<evidence type="ECO:0000313" key="3">
    <source>
        <dbReference type="Proteomes" id="UP001249959"/>
    </source>
</evidence>
<proteinExistence type="predicted"/>
<feature type="chain" id="PRO_5045292370" evidence="1">
    <location>
        <begin position="24"/>
        <end position="589"/>
    </location>
</feature>
<name>A0ABU3TTH4_9BACT</name>
<dbReference type="PANTHER" id="PTHR41339:SF1">
    <property type="entry name" value="SECRETED PROTEIN"/>
    <property type="match status" value="1"/>
</dbReference>
<comment type="caution">
    <text evidence="2">The sequence shown here is derived from an EMBL/GenBank/DDBJ whole genome shotgun (WGS) entry which is preliminary data.</text>
</comment>
<keyword evidence="3" id="KW-1185">Reference proteome</keyword>
<gene>
    <name evidence="2" type="ORF">PQG45_08810</name>
</gene>
<dbReference type="EMBL" id="JAVNWW010000004">
    <property type="protein sequence ID" value="MDU0809130.1"/>
    <property type="molecule type" value="Genomic_DNA"/>
</dbReference>
<evidence type="ECO:0000313" key="2">
    <source>
        <dbReference type="EMBL" id="MDU0809130.1"/>
    </source>
</evidence>
<sequence length="589" mass="61161">MKRLQTNMFKVFAMLTIAVVTLAGCATEEEVFPVPTISTSGTLAGIPGATITVKATINAPAGIKSITVLKNGAAFDSKIMAGEKTAEYSKDYVIEGTAGSTVNFTVQVTDNQNQVSSLVSIPVTVSVVPPKTIVDVEGVIEGNVTWTADKIYRLKGYVRVGEEATFGTITKVGQLTIQAGTVIIGDKATKGTLVVHRGSKLIANGTAAAPIVFTSAEGVGNRAPGDWGGVVLCGKAPNNLTGTVELEGGYKGYHGGTDAADNSGSLKYVRIEYAGIPLNPNQEINSLTMGSVGSGTTIEYIQASFGLDDSFEWFGGTVNAKYLVAYKGTDDDFDVDNGYSGNVQFGLGYRDGNLADASGSNGFEVDNNSNGDAATPFTSATFANMSIIGAKGTASSYLDFNFQNGAQLRRNNKLKVYNTFITGYPTGLYIDSQKGSAKTNAANGDLVVKNVIIAGTSGWGTSGFTALNTNVYGFGVAVADEEQVAKTGSAGTVATKPIEIGTGVKASDWFKAIAGNKVLTSTANTGIAATLWSARPTLTLTAGTSESLIGTALPTLPGMTATDYIGAFKDSDWTAGWAEFSPNSVLYIK</sequence>
<reference evidence="2 3" key="1">
    <citation type="submission" date="2023-09" db="EMBL/GenBank/DDBJ databases">
        <title>Aquirufa genomes.</title>
        <authorList>
            <person name="Pitt A."/>
        </authorList>
    </citation>
    <scope>NUCLEOTIDE SEQUENCE [LARGE SCALE GENOMIC DNA]</scope>
    <source>
        <strain evidence="2 3">LEOWEIH-7C</strain>
    </source>
</reference>
<dbReference type="RefSeq" id="WP_316070702.1">
    <property type="nucleotide sequence ID" value="NZ_JAVNWW010000004.1"/>
</dbReference>
<dbReference type="Proteomes" id="UP001249959">
    <property type="component" value="Unassembled WGS sequence"/>
</dbReference>
<dbReference type="PANTHER" id="PTHR41339">
    <property type="entry name" value="LIPL48"/>
    <property type="match status" value="1"/>
</dbReference>
<dbReference type="PROSITE" id="PS51257">
    <property type="entry name" value="PROKAR_LIPOPROTEIN"/>
    <property type="match status" value="1"/>
</dbReference>
<evidence type="ECO:0000256" key="1">
    <source>
        <dbReference type="SAM" id="SignalP"/>
    </source>
</evidence>
<organism evidence="2 3">
    <name type="scientific">Aquirufa regiilacus</name>
    <dbReference type="NCBI Taxonomy" id="3024868"/>
    <lineage>
        <taxon>Bacteria</taxon>
        <taxon>Pseudomonadati</taxon>
        <taxon>Bacteroidota</taxon>
        <taxon>Cytophagia</taxon>
        <taxon>Cytophagales</taxon>
        <taxon>Flectobacillaceae</taxon>
        <taxon>Aquirufa</taxon>
    </lineage>
</organism>
<feature type="signal peptide" evidence="1">
    <location>
        <begin position="1"/>
        <end position="23"/>
    </location>
</feature>
<protein>
    <submittedName>
        <fullName evidence="2">Ig-like domain repeat protein</fullName>
    </submittedName>
</protein>
<accession>A0ABU3TTH4</accession>
<keyword evidence="1" id="KW-0732">Signal</keyword>